<dbReference type="Pfam" id="PF23572">
    <property type="entry name" value="GH3_C"/>
    <property type="match status" value="1"/>
</dbReference>
<dbReference type="GO" id="GO:0005737">
    <property type="term" value="C:cytoplasm"/>
    <property type="evidence" value="ECO:0007669"/>
    <property type="project" value="TreeGrafter"/>
</dbReference>
<organism evidence="3 4">
    <name type="scientific">Lutibacter maritimus</name>
    <dbReference type="NCBI Taxonomy" id="593133"/>
    <lineage>
        <taxon>Bacteria</taxon>
        <taxon>Pseudomonadati</taxon>
        <taxon>Bacteroidota</taxon>
        <taxon>Flavobacteriia</taxon>
        <taxon>Flavobacteriales</taxon>
        <taxon>Flavobacteriaceae</taxon>
        <taxon>Lutibacter</taxon>
    </lineage>
</organism>
<proteinExistence type="predicted"/>
<evidence type="ECO:0000313" key="3">
    <source>
        <dbReference type="EMBL" id="SFS53376.1"/>
    </source>
</evidence>
<dbReference type="EMBL" id="FOZP01000004">
    <property type="protein sequence ID" value="SFS53376.1"/>
    <property type="molecule type" value="Genomic_DNA"/>
</dbReference>
<dbReference type="InterPro" id="IPR055377">
    <property type="entry name" value="GH3_M"/>
</dbReference>
<protein>
    <submittedName>
        <fullName evidence="3">GH3 auxin-responsive promoter</fullName>
    </submittedName>
</protein>
<accession>A0A1I6QLU7</accession>
<name>A0A1I6QLU7_9FLAO</name>
<reference evidence="4" key="1">
    <citation type="submission" date="2016-10" db="EMBL/GenBank/DDBJ databases">
        <authorList>
            <person name="Varghese N."/>
            <person name="Submissions S."/>
        </authorList>
    </citation>
    <scope>NUCLEOTIDE SEQUENCE [LARGE SCALE GENOMIC DNA]</scope>
    <source>
        <strain evidence="4">DSM 24450</strain>
    </source>
</reference>
<feature type="domain" description="GH3 middle" evidence="1">
    <location>
        <begin position="297"/>
        <end position="366"/>
    </location>
</feature>
<dbReference type="Pfam" id="PF23571">
    <property type="entry name" value="GH3_M"/>
    <property type="match status" value="1"/>
</dbReference>
<feature type="domain" description="GH3 C-terminal" evidence="2">
    <location>
        <begin position="381"/>
        <end position="493"/>
    </location>
</feature>
<dbReference type="InterPro" id="IPR055378">
    <property type="entry name" value="GH3_C"/>
</dbReference>
<dbReference type="InterPro" id="IPR004993">
    <property type="entry name" value="GH3"/>
</dbReference>
<keyword evidence="4" id="KW-1185">Reference proteome</keyword>
<dbReference type="Proteomes" id="UP000199312">
    <property type="component" value="Unassembled WGS sequence"/>
</dbReference>
<dbReference type="OrthoDB" id="5678283at2"/>
<evidence type="ECO:0000259" key="1">
    <source>
        <dbReference type="Pfam" id="PF23571"/>
    </source>
</evidence>
<gene>
    <name evidence="3" type="ORF">SAMN04488006_1899</name>
</gene>
<dbReference type="RefSeq" id="WP_090225296.1">
    <property type="nucleotide sequence ID" value="NZ_FOZP01000004.1"/>
</dbReference>
<sequence length="503" mass="57967">MPFPIVNSIISWFLKKRKHQMELFLKYPIDVQNELLFKLLYKAKDTEVGLQYKFESINSYKEFAKNVPIQTYESIEPLIDRTRKGEQNVFWPTPIKWFAKSSGTTNAKSKFIPVSEEALENCHFKAGKDMLGLYINNNPEAQLFTGKGLRLGGSSAVYEDNNSYFGDLSAIIIENLPFWADFSSAPKQETALMSEWETKMAAIVDETIDEDITSLVGVPSWMLVLLNRVLEKTGKSNILEVWPNLEVYFHGGVNFNPYREQFKKIIPKKDFKYFETYNASEGFFAIQDVNHSLDLLLMLDYGIFYEFIPMDEFDNENSKAIPLSEVKLKVNYAMVITTNGGLWRYLIGDTIKFTCLKPYRIRITGRTKHFINVFGEELIIENAENALKQACLKTKAEVSEYTVAPIFMSEKNSGGHEWIIEFKKQPENLNYFTELLDNALKAANSDYEAKRYNNLTLAMPKINVARTGLFYDWLKHHGKLGGQHKVPRLSNTRNHLEEILSLN</sequence>
<dbReference type="Pfam" id="PF03321">
    <property type="entry name" value="GH3"/>
    <property type="match status" value="1"/>
</dbReference>
<dbReference type="STRING" id="593133.SAMN04488006_1899"/>
<dbReference type="PANTHER" id="PTHR31901">
    <property type="entry name" value="GH3 DOMAIN-CONTAINING PROTEIN"/>
    <property type="match status" value="1"/>
</dbReference>
<dbReference type="PANTHER" id="PTHR31901:SF9">
    <property type="entry name" value="GH3 DOMAIN-CONTAINING PROTEIN"/>
    <property type="match status" value="1"/>
</dbReference>
<evidence type="ECO:0000259" key="2">
    <source>
        <dbReference type="Pfam" id="PF23572"/>
    </source>
</evidence>
<evidence type="ECO:0000313" key="4">
    <source>
        <dbReference type="Proteomes" id="UP000199312"/>
    </source>
</evidence>
<dbReference type="GO" id="GO:0016881">
    <property type="term" value="F:acid-amino acid ligase activity"/>
    <property type="evidence" value="ECO:0007669"/>
    <property type="project" value="TreeGrafter"/>
</dbReference>
<dbReference type="AlphaFoldDB" id="A0A1I6QLU7"/>